<keyword evidence="1" id="KW-0677">Repeat</keyword>
<proteinExistence type="predicted"/>
<evidence type="ECO:0000256" key="1">
    <source>
        <dbReference type="ARBA" id="ARBA00022737"/>
    </source>
</evidence>
<feature type="domain" description="EF-hand" evidence="3">
    <location>
        <begin position="83"/>
        <end position="141"/>
    </location>
</feature>
<dbReference type="GO" id="GO:0016460">
    <property type="term" value="C:myosin II complex"/>
    <property type="evidence" value="ECO:0007669"/>
    <property type="project" value="TreeGrafter"/>
</dbReference>
<dbReference type="EMBL" id="GEBQ01003282">
    <property type="protein sequence ID" value="JAT36695.1"/>
    <property type="molecule type" value="Transcribed_RNA"/>
</dbReference>
<dbReference type="Pfam" id="PF13499">
    <property type="entry name" value="EF-hand_7"/>
    <property type="match status" value="1"/>
</dbReference>
<dbReference type="PANTHER" id="PTHR23048:SF0">
    <property type="entry name" value="CALMODULIN LIKE 3"/>
    <property type="match status" value="1"/>
</dbReference>
<organism evidence="4">
    <name type="scientific">Graphocephala atropunctata</name>
    <dbReference type="NCBI Taxonomy" id="36148"/>
    <lineage>
        <taxon>Eukaryota</taxon>
        <taxon>Metazoa</taxon>
        <taxon>Ecdysozoa</taxon>
        <taxon>Arthropoda</taxon>
        <taxon>Hexapoda</taxon>
        <taxon>Insecta</taxon>
        <taxon>Pterygota</taxon>
        <taxon>Neoptera</taxon>
        <taxon>Paraneoptera</taxon>
        <taxon>Hemiptera</taxon>
        <taxon>Auchenorrhyncha</taxon>
        <taxon>Membracoidea</taxon>
        <taxon>Cicadellidae</taxon>
        <taxon>Cicadellinae</taxon>
        <taxon>Cicadellini</taxon>
        <taxon>Graphocephala</taxon>
    </lineage>
</organism>
<dbReference type="GO" id="GO:0005509">
    <property type="term" value="F:calcium ion binding"/>
    <property type="evidence" value="ECO:0007669"/>
    <property type="project" value="InterPro"/>
</dbReference>
<dbReference type="InterPro" id="IPR002048">
    <property type="entry name" value="EF_hand_dom"/>
</dbReference>
<protein>
    <recommendedName>
        <fullName evidence="2">Myosin-2 essential light chain</fullName>
    </recommendedName>
</protein>
<name>A0A1B6MLF1_9HEMI</name>
<dbReference type="Gene3D" id="1.10.238.10">
    <property type="entry name" value="EF-hand"/>
    <property type="match status" value="2"/>
</dbReference>
<evidence type="ECO:0000259" key="3">
    <source>
        <dbReference type="Pfam" id="PF13499"/>
    </source>
</evidence>
<reference evidence="4" key="1">
    <citation type="submission" date="2015-11" db="EMBL/GenBank/DDBJ databases">
        <title>De novo transcriptome assembly of four potential Pierce s Disease insect vectors from Arizona vineyards.</title>
        <authorList>
            <person name="Tassone E.E."/>
        </authorList>
    </citation>
    <scope>NUCLEOTIDE SEQUENCE</scope>
</reference>
<dbReference type="InterPro" id="IPR050230">
    <property type="entry name" value="CALM/Myosin/TropC-like"/>
</dbReference>
<accession>A0A1B6MLF1</accession>
<dbReference type="FunFam" id="1.10.238.10:FF:000216">
    <property type="entry name" value="Putative calmodulin"/>
    <property type="match status" value="1"/>
</dbReference>
<evidence type="ECO:0000313" key="4">
    <source>
        <dbReference type="EMBL" id="JAT36695.1"/>
    </source>
</evidence>
<dbReference type="AlphaFoldDB" id="A0A1B6MLF1"/>
<dbReference type="InterPro" id="IPR011992">
    <property type="entry name" value="EF-hand-dom_pair"/>
</dbReference>
<dbReference type="FunFam" id="1.10.238.10:FF:000082">
    <property type="entry name" value="Myosin light chain 1"/>
    <property type="match status" value="1"/>
</dbReference>
<dbReference type="PANTHER" id="PTHR23048">
    <property type="entry name" value="MYOSIN LIGHT CHAIN 1, 3"/>
    <property type="match status" value="1"/>
</dbReference>
<sequence>MAHHFREQDIDEFRECFFLFARSGQIRTLDELTVIMRSLGMSPTISELKGYLKEKGGKMSFPDFLKVMHGHSRAENLPKEVVDAFRAADPGKKGVIPASQLRHMLLHWGEQLSTKEVDQIFREANVSPNGQVKYEDFVKICCAPVPDYY</sequence>
<gene>
    <name evidence="4" type="ORF">g.17001</name>
</gene>
<dbReference type="SUPFAM" id="SSF47473">
    <property type="entry name" value="EF-hand"/>
    <property type="match status" value="1"/>
</dbReference>
<evidence type="ECO:0000256" key="2">
    <source>
        <dbReference type="ARBA" id="ARBA00069033"/>
    </source>
</evidence>